<comment type="cofactor">
    <cofactor evidence="2">
        <name>Mg(2+)</name>
        <dbReference type="ChEBI" id="CHEBI:18420"/>
    </cofactor>
</comment>
<dbReference type="GO" id="GO:0006298">
    <property type="term" value="P:mismatch repair"/>
    <property type="evidence" value="ECO:0007669"/>
    <property type="project" value="TreeGrafter"/>
</dbReference>
<comment type="subcellular location">
    <subcellularLocation>
        <location evidence="4 14">Cytoplasm</location>
    </subcellularLocation>
</comment>
<feature type="binding site" evidence="14 15">
    <location>
        <position position="21"/>
    </location>
    <ligand>
        <name>a divalent metal cation</name>
        <dbReference type="ChEBI" id="CHEBI:60240"/>
    </ligand>
</feature>
<evidence type="ECO:0000256" key="14">
    <source>
        <dbReference type="HAMAP-Rule" id="MF_00052"/>
    </source>
</evidence>
<dbReference type="HAMAP" id="MF_00052_B">
    <property type="entry name" value="RNase_HII_B"/>
    <property type="match status" value="1"/>
</dbReference>
<reference evidence="18" key="1">
    <citation type="submission" date="2020-02" db="EMBL/GenBank/DDBJ databases">
        <authorList>
            <person name="Meier V. D."/>
        </authorList>
    </citation>
    <scope>NUCLEOTIDE SEQUENCE</scope>
    <source>
        <strain evidence="18">AVDCRST_MAG39</strain>
    </source>
</reference>
<dbReference type="PANTHER" id="PTHR10954:SF18">
    <property type="entry name" value="RIBONUCLEASE HII"/>
    <property type="match status" value="1"/>
</dbReference>
<keyword evidence="9 14" id="KW-0540">Nuclease</keyword>
<dbReference type="Gene3D" id="3.30.420.10">
    <property type="entry name" value="Ribonuclease H-like superfamily/Ribonuclease H"/>
    <property type="match status" value="1"/>
</dbReference>
<dbReference type="AlphaFoldDB" id="A0A6J4SXZ6"/>
<evidence type="ECO:0000256" key="13">
    <source>
        <dbReference type="ARBA" id="ARBA00023211"/>
    </source>
</evidence>
<dbReference type="InterPro" id="IPR022898">
    <property type="entry name" value="RNase_HII"/>
</dbReference>
<dbReference type="NCBIfam" id="NF000595">
    <property type="entry name" value="PRK00015.1-3"/>
    <property type="match status" value="1"/>
</dbReference>
<dbReference type="EC" id="3.1.26.4" evidence="6 14"/>
<dbReference type="GO" id="GO:0004523">
    <property type="term" value="F:RNA-DNA hybrid ribonuclease activity"/>
    <property type="evidence" value="ECO:0007669"/>
    <property type="project" value="UniProtKB-UniRule"/>
</dbReference>
<dbReference type="InterPro" id="IPR036397">
    <property type="entry name" value="RNaseH_sf"/>
</dbReference>
<dbReference type="GO" id="GO:0043137">
    <property type="term" value="P:DNA replication, removal of RNA primer"/>
    <property type="evidence" value="ECO:0007669"/>
    <property type="project" value="TreeGrafter"/>
</dbReference>
<accession>A0A6J4SXZ6</accession>
<evidence type="ECO:0000256" key="12">
    <source>
        <dbReference type="ARBA" id="ARBA00022801"/>
    </source>
</evidence>
<protein>
    <recommendedName>
        <fullName evidence="7 14">Ribonuclease HII</fullName>
        <shortName evidence="14">RNase HII</shortName>
        <ecNumber evidence="6 14">3.1.26.4</ecNumber>
    </recommendedName>
</protein>
<evidence type="ECO:0000256" key="15">
    <source>
        <dbReference type="PROSITE-ProRule" id="PRU01319"/>
    </source>
</evidence>
<comment type="cofactor">
    <cofactor evidence="14 15">
        <name>Mn(2+)</name>
        <dbReference type="ChEBI" id="CHEBI:29035"/>
    </cofactor>
    <cofactor evidence="14 15">
        <name>Mg(2+)</name>
        <dbReference type="ChEBI" id="CHEBI:18420"/>
    </cofactor>
    <text evidence="14 15">Manganese or magnesium. Binds 1 divalent metal ion per monomer in the absence of substrate. May bind a second metal ion after substrate binding.</text>
</comment>
<dbReference type="CDD" id="cd07182">
    <property type="entry name" value="RNase_HII_bacteria_HII_like"/>
    <property type="match status" value="1"/>
</dbReference>
<dbReference type="Pfam" id="PF01351">
    <property type="entry name" value="RNase_HII"/>
    <property type="match status" value="1"/>
</dbReference>
<dbReference type="GO" id="GO:0005737">
    <property type="term" value="C:cytoplasm"/>
    <property type="evidence" value="ECO:0007669"/>
    <property type="project" value="UniProtKB-SubCell"/>
</dbReference>
<keyword evidence="8 14" id="KW-0963">Cytoplasm</keyword>
<evidence type="ECO:0000256" key="4">
    <source>
        <dbReference type="ARBA" id="ARBA00004496"/>
    </source>
</evidence>
<evidence type="ECO:0000256" key="1">
    <source>
        <dbReference type="ARBA" id="ARBA00000077"/>
    </source>
</evidence>
<evidence type="ECO:0000259" key="17">
    <source>
        <dbReference type="PROSITE" id="PS51975"/>
    </source>
</evidence>
<evidence type="ECO:0000256" key="8">
    <source>
        <dbReference type="ARBA" id="ARBA00022490"/>
    </source>
</evidence>
<name>A0A6J4SXZ6_9SPHN</name>
<feature type="binding site" evidence="14 15">
    <location>
        <position position="111"/>
    </location>
    <ligand>
        <name>a divalent metal cation</name>
        <dbReference type="ChEBI" id="CHEBI:60240"/>
    </ligand>
</feature>
<dbReference type="PANTHER" id="PTHR10954">
    <property type="entry name" value="RIBONUCLEASE H2 SUBUNIT A"/>
    <property type="match status" value="1"/>
</dbReference>
<dbReference type="InterPro" id="IPR024567">
    <property type="entry name" value="RNase_HII/HIII_dom"/>
</dbReference>
<evidence type="ECO:0000256" key="6">
    <source>
        <dbReference type="ARBA" id="ARBA00012180"/>
    </source>
</evidence>
<dbReference type="GO" id="GO:0003723">
    <property type="term" value="F:RNA binding"/>
    <property type="evidence" value="ECO:0007669"/>
    <property type="project" value="UniProtKB-UniRule"/>
</dbReference>
<evidence type="ECO:0000256" key="16">
    <source>
        <dbReference type="RuleBase" id="RU003515"/>
    </source>
</evidence>
<feature type="binding site" evidence="14 15">
    <location>
        <position position="20"/>
    </location>
    <ligand>
        <name>a divalent metal cation</name>
        <dbReference type="ChEBI" id="CHEBI:60240"/>
    </ligand>
</feature>
<evidence type="ECO:0000256" key="11">
    <source>
        <dbReference type="ARBA" id="ARBA00022759"/>
    </source>
</evidence>
<proteinExistence type="inferred from homology"/>
<comment type="function">
    <text evidence="3 14 16">Endonuclease that specifically degrades the RNA of RNA-DNA hybrids.</text>
</comment>
<dbReference type="SUPFAM" id="SSF53098">
    <property type="entry name" value="Ribonuclease H-like"/>
    <property type="match status" value="1"/>
</dbReference>
<evidence type="ECO:0000313" key="18">
    <source>
        <dbReference type="EMBL" id="CAA9508005.1"/>
    </source>
</evidence>
<dbReference type="GO" id="GO:0030145">
    <property type="term" value="F:manganese ion binding"/>
    <property type="evidence" value="ECO:0007669"/>
    <property type="project" value="UniProtKB-UniRule"/>
</dbReference>
<keyword evidence="13 14" id="KW-0464">Manganese</keyword>
<dbReference type="PROSITE" id="PS51975">
    <property type="entry name" value="RNASE_H_2"/>
    <property type="match status" value="1"/>
</dbReference>
<comment type="similarity">
    <text evidence="5 14 16">Belongs to the RNase HII family.</text>
</comment>
<keyword evidence="10 14" id="KW-0479">Metal-binding</keyword>
<sequence>MTRPDLSLEEVLPEPLAGVDEVGRGPLAGPVVAAAVILDRTNIPNGINDSKAVPEKRREALALRIRESAMVGVGLASPQEIDRLNIHRATLLAMARAVEALPVPPAFALVDGRFAPELGCPARAVVRGDSRSLSIAAASVVAKVARDRIMAAAAVEDSRFGWDRNKGYPTPAHLTALARFGPSPLHRRSFGPVRAMLSGAPLSSPF</sequence>
<comment type="catalytic activity">
    <reaction evidence="1 14 15 16">
        <text>Endonucleolytic cleavage to 5'-phosphomonoester.</text>
        <dbReference type="EC" id="3.1.26.4"/>
    </reaction>
</comment>
<evidence type="ECO:0000256" key="5">
    <source>
        <dbReference type="ARBA" id="ARBA00007383"/>
    </source>
</evidence>
<evidence type="ECO:0000256" key="9">
    <source>
        <dbReference type="ARBA" id="ARBA00022722"/>
    </source>
</evidence>
<feature type="domain" description="RNase H type-2" evidence="17">
    <location>
        <begin position="14"/>
        <end position="202"/>
    </location>
</feature>
<gene>
    <name evidence="14" type="primary">rnhB</name>
    <name evidence="18" type="ORF">AVDCRST_MAG39-1821</name>
</gene>
<dbReference type="InterPro" id="IPR012337">
    <property type="entry name" value="RNaseH-like_sf"/>
</dbReference>
<dbReference type="InterPro" id="IPR001352">
    <property type="entry name" value="RNase_HII/HIII"/>
</dbReference>
<evidence type="ECO:0000256" key="3">
    <source>
        <dbReference type="ARBA" id="ARBA00004065"/>
    </source>
</evidence>
<dbReference type="GO" id="GO:0032299">
    <property type="term" value="C:ribonuclease H2 complex"/>
    <property type="evidence" value="ECO:0007669"/>
    <property type="project" value="TreeGrafter"/>
</dbReference>
<evidence type="ECO:0000256" key="10">
    <source>
        <dbReference type="ARBA" id="ARBA00022723"/>
    </source>
</evidence>
<evidence type="ECO:0000256" key="7">
    <source>
        <dbReference type="ARBA" id="ARBA00019179"/>
    </source>
</evidence>
<organism evidence="18">
    <name type="scientific">uncultured Sphingomonadaceae bacterium</name>
    <dbReference type="NCBI Taxonomy" id="169976"/>
    <lineage>
        <taxon>Bacteria</taxon>
        <taxon>Pseudomonadati</taxon>
        <taxon>Pseudomonadota</taxon>
        <taxon>Alphaproteobacteria</taxon>
        <taxon>Sphingomonadales</taxon>
        <taxon>Sphingomonadaceae</taxon>
        <taxon>environmental samples</taxon>
    </lineage>
</organism>
<keyword evidence="12 14" id="KW-0378">Hydrolase</keyword>
<evidence type="ECO:0000256" key="2">
    <source>
        <dbReference type="ARBA" id="ARBA00001946"/>
    </source>
</evidence>
<dbReference type="EMBL" id="CADCVW010000073">
    <property type="protein sequence ID" value="CAA9508005.1"/>
    <property type="molecule type" value="Genomic_DNA"/>
</dbReference>
<keyword evidence="11 14" id="KW-0255">Endonuclease</keyword>